<evidence type="ECO:0000313" key="2">
    <source>
        <dbReference type="Proteomes" id="UP000189857"/>
    </source>
</evidence>
<sequence>MNKLIKWINDGDSIWIRIREGDVFQLQANLIVDALVMEGDVINIGAGDLDIWIKESEIRELPEDNIIQVGMFEMGV</sequence>
<proteinExistence type="predicted"/>
<dbReference type="Proteomes" id="UP000189857">
    <property type="component" value="Unassembled WGS sequence"/>
</dbReference>
<name>A0A1T4Q4E2_9FIRM</name>
<keyword evidence="2" id="KW-1185">Reference proteome</keyword>
<dbReference type="RefSeq" id="WP_078788051.1">
    <property type="nucleotide sequence ID" value="NZ_FMTO01000014.1"/>
</dbReference>
<organism evidence="1 2">
    <name type="scientific">Eubacterium ruminantium</name>
    <dbReference type="NCBI Taxonomy" id="42322"/>
    <lineage>
        <taxon>Bacteria</taxon>
        <taxon>Bacillati</taxon>
        <taxon>Bacillota</taxon>
        <taxon>Clostridia</taxon>
        <taxon>Eubacteriales</taxon>
        <taxon>Eubacteriaceae</taxon>
        <taxon>Eubacterium</taxon>
    </lineage>
</organism>
<dbReference type="EMBL" id="FUXA01000016">
    <property type="protein sequence ID" value="SJZ98665.1"/>
    <property type="molecule type" value="Genomic_DNA"/>
</dbReference>
<evidence type="ECO:0000313" key="1">
    <source>
        <dbReference type="EMBL" id="SJZ98665.1"/>
    </source>
</evidence>
<reference evidence="1 2" key="1">
    <citation type="submission" date="2017-02" db="EMBL/GenBank/DDBJ databases">
        <authorList>
            <person name="Peterson S.W."/>
        </authorList>
    </citation>
    <scope>NUCLEOTIDE SEQUENCE [LARGE SCALE GENOMIC DNA]</scope>
    <source>
        <strain evidence="1 2">ATCC 17233</strain>
    </source>
</reference>
<accession>A0A1T4Q4E2</accession>
<gene>
    <name evidence="1" type="ORF">SAMN02745110_02257</name>
</gene>
<protein>
    <submittedName>
        <fullName evidence="1">Uncharacterized protein</fullName>
    </submittedName>
</protein>
<dbReference type="AlphaFoldDB" id="A0A1T4Q4E2"/>